<comment type="subcellular location">
    <subcellularLocation>
        <location evidence="7">Periplasm</location>
    </subcellularLocation>
    <text evidence="7">Is capable of associating with the outer membrane.</text>
</comment>
<sequence length="449" mass="48297" precursor="true">MTKTLPVLLASVLAVTTVSAPLQVLAQQTQSLDRIAAIIDEDVVLQSELDRAVQNIKAQYAGRENQLPPDDVLNRQVLERLVLVKLQVARAEGSGIKVSDQELNQALNSIAQQNGSNLDALRQRLAADGLDFNDFRSSVRDEITVQRLRQSFAQSRISVSEGEVDAALKQEATAGTQYHLAHILIALPEGATAEQIATGQTKADGVKGLLDKGELDFNAAAVRYSDSPNALEGGDLGWRSLDEIPGAFAQMMTSMKAGDVVGPLRGPSGFQLLKLVEVRDASASAGGQTITEYHARHILVRVNDQQDNATAKAKADTLRARIAGGADFQAVARESSEDSNSKGQGGDLGWFPADAFGPDFGKQVTALTDGGVSQPFRTDAGWHIVLREGTRQTDAGTDNKRAQIRETIGRRKLEEEYNRYLQELRGEAYVDLRIATPGQAAPAPAPTNP</sequence>
<dbReference type="InterPro" id="IPR050280">
    <property type="entry name" value="OMP_Chaperone_SurA"/>
</dbReference>
<dbReference type="InterPro" id="IPR023034">
    <property type="entry name" value="PPIase_SurA"/>
</dbReference>
<evidence type="ECO:0000256" key="3">
    <source>
        <dbReference type="ARBA" id="ARBA00022764"/>
    </source>
</evidence>
<dbReference type="EC" id="5.2.1.8" evidence="7"/>
<evidence type="ECO:0000256" key="1">
    <source>
        <dbReference type="ARBA" id="ARBA00022729"/>
    </source>
</evidence>
<feature type="signal peptide" evidence="7">
    <location>
        <begin position="1"/>
        <end position="26"/>
    </location>
</feature>
<reference evidence="9 10" key="1">
    <citation type="submission" date="2022-12" db="EMBL/GenBank/DDBJ databases">
        <title>Two new species, Stenotrophomonas aracearum and Stenotrophomonas oahuensis, isolated from Anthurium (Araceae family) in Hawaii.</title>
        <authorList>
            <person name="Chunag S.C."/>
            <person name="Dobhal S."/>
            <person name="Alvarez A."/>
            <person name="Arif M."/>
        </authorList>
    </citation>
    <scope>NUCLEOTIDE SEQUENCE [LARGE SCALE GENOMIC DNA]</scope>
    <source>
        <strain evidence="9 10">A5588</strain>
    </source>
</reference>
<dbReference type="Gene3D" id="3.10.50.40">
    <property type="match status" value="2"/>
</dbReference>
<comment type="catalytic activity">
    <reaction evidence="7">
        <text>[protein]-peptidylproline (omega=180) = [protein]-peptidylproline (omega=0)</text>
        <dbReference type="Rhea" id="RHEA:16237"/>
        <dbReference type="Rhea" id="RHEA-COMP:10747"/>
        <dbReference type="Rhea" id="RHEA-COMP:10748"/>
        <dbReference type="ChEBI" id="CHEBI:83833"/>
        <dbReference type="ChEBI" id="CHEBI:83834"/>
        <dbReference type="EC" id="5.2.1.8"/>
    </reaction>
</comment>
<evidence type="ECO:0000256" key="6">
    <source>
        <dbReference type="ARBA" id="ARBA00023235"/>
    </source>
</evidence>
<dbReference type="PROSITE" id="PS50198">
    <property type="entry name" value="PPIC_PPIASE_2"/>
    <property type="match status" value="2"/>
</dbReference>
<keyword evidence="10" id="KW-1185">Reference proteome</keyword>
<evidence type="ECO:0000256" key="5">
    <source>
        <dbReference type="ARBA" id="ARBA00023186"/>
    </source>
</evidence>
<dbReference type="InterPro" id="IPR000297">
    <property type="entry name" value="PPIase_PpiC"/>
</dbReference>
<dbReference type="GO" id="GO:0003755">
    <property type="term" value="F:peptidyl-prolyl cis-trans isomerase activity"/>
    <property type="evidence" value="ECO:0007669"/>
    <property type="project" value="UniProtKB-EC"/>
</dbReference>
<dbReference type="Gene3D" id="1.10.4030.10">
    <property type="entry name" value="Porin chaperone SurA, peptide-binding domain"/>
    <property type="match status" value="1"/>
</dbReference>
<dbReference type="HAMAP" id="MF_01183">
    <property type="entry name" value="Chaperone_SurA"/>
    <property type="match status" value="1"/>
</dbReference>
<dbReference type="PANTHER" id="PTHR47637">
    <property type="entry name" value="CHAPERONE SURA"/>
    <property type="match status" value="1"/>
</dbReference>
<dbReference type="EMBL" id="CP115543">
    <property type="protein sequence ID" value="WNH49432.1"/>
    <property type="molecule type" value="Genomic_DNA"/>
</dbReference>
<accession>A0ABY9YFE8</accession>
<name>A0ABY9YFE8_9GAMM</name>
<dbReference type="RefSeq" id="WP_311183854.1">
    <property type="nucleotide sequence ID" value="NZ_CP115543.1"/>
</dbReference>
<proteinExistence type="inferred from homology"/>
<dbReference type="Proteomes" id="UP001305421">
    <property type="component" value="Chromosome"/>
</dbReference>
<protein>
    <recommendedName>
        <fullName evidence="7">Chaperone SurA</fullName>
    </recommendedName>
    <alternativeName>
        <fullName evidence="7">Peptidyl-prolyl cis-trans isomerase SurA</fullName>
        <shortName evidence="7">PPIase SurA</shortName>
        <ecNumber evidence="7">5.2.1.8</ecNumber>
    </alternativeName>
    <alternativeName>
        <fullName evidence="7">Rotamase SurA</fullName>
    </alternativeName>
</protein>
<keyword evidence="4 7" id="KW-0697">Rotamase</keyword>
<dbReference type="InterPro" id="IPR015391">
    <property type="entry name" value="SurA_N"/>
</dbReference>
<comment type="domain">
    <text evidence="7">The PPIase activity resides only in the second parvulin domain. The N-terminal region and the C-terminal tail are necessary and sufficient for the chaperone activity of SurA. The PPIase activity is dispensable for SurA to function as a chaperone. The N-terminal region and the C-terminal tail are also required for porin recognition.</text>
</comment>
<dbReference type="SUPFAM" id="SSF109998">
    <property type="entry name" value="Triger factor/SurA peptide-binding domain-like"/>
    <property type="match status" value="1"/>
</dbReference>
<evidence type="ECO:0000313" key="9">
    <source>
        <dbReference type="EMBL" id="WNH49432.1"/>
    </source>
</evidence>
<feature type="chain" id="PRO_5044930337" description="Chaperone SurA" evidence="7">
    <location>
        <begin position="27"/>
        <end position="449"/>
    </location>
</feature>
<comment type="function">
    <text evidence="7">Chaperone involved in the correct folding and assembly of outer membrane proteins. Recognizes specific patterns of aromatic residues and the orientation of their side chains, which are found more frequently in integral outer membrane proteins. May act in both early periplasmic and late outer membrane-associated steps of protein maturation.</text>
</comment>
<dbReference type="InterPro" id="IPR027304">
    <property type="entry name" value="Trigger_fact/SurA_dom_sf"/>
</dbReference>
<dbReference type="Pfam" id="PF00639">
    <property type="entry name" value="Rotamase"/>
    <property type="match status" value="2"/>
</dbReference>
<keyword evidence="1 7" id="KW-0732">Signal</keyword>
<keyword evidence="2 7" id="KW-0677">Repeat</keyword>
<evidence type="ECO:0000256" key="2">
    <source>
        <dbReference type="ARBA" id="ARBA00022737"/>
    </source>
</evidence>
<evidence type="ECO:0000256" key="4">
    <source>
        <dbReference type="ARBA" id="ARBA00023110"/>
    </source>
</evidence>
<evidence type="ECO:0000313" key="10">
    <source>
        <dbReference type="Proteomes" id="UP001305421"/>
    </source>
</evidence>
<keyword evidence="6 7" id="KW-0413">Isomerase</keyword>
<dbReference type="Pfam" id="PF09312">
    <property type="entry name" value="SurA_N"/>
    <property type="match status" value="1"/>
</dbReference>
<dbReference type="PANTHER" id="PTHR47637:SF1">
    <property type="entry name" value="CHAPERONE SURA"/>
    <property type="match status" value="1"/>
</dbReference>
<gene>
    <name evidence="7" type="primary">surA</name>
    <name evidence="9" type="ORF">PDM28_03625</name>
</gene>
<keyword evidence="3 7" id="KW-0574">Periplasm</keyword>
<feature type="domain" description="PpiC" evidence="8">
    <location>
        <begin position="290"/>
        <end position="389"/>
    </location>
</feature>
<dbReference type="SUPFAM" id="SSF54534">
    <property type="entry name" value="FKBP-like"/>
    <property type="match status" value="2"/>
</dbReference>
<feature type="domain" description="PpiC" evidence="8">
    <location>
        <begin position="175"/>
        <end position="277"/>
    </location>
</feature>
<dbReference type="InterPro" id="IPR046357">
    <property type="entry name" value="PPIase_dom_sf"/>
</dbReference>
<organism evidence="9 10">
    <name type="scientific">Stenotrophomonas aracearum</name>
    <dbReference type="NCBI Taxonomy" id="3003272"/>
    <lineage>
        <taxon>Bacteria</taxon>
        <taxon>Pseudomonadati</taxon>
        <taxon>Pseudomonadota</taxon>
        <taxon>Gammaproteobacteria</taxon>
        <taxon>Lysobacterales</taxon>
        <taxon>Lysobacteraceae</taxon>
        <taxon>Stenotrophomonas</taxon>
    </lineage>
</organism>
<keyword evidence="5 7" id="KW-0143">Chaperone</keyword>
<evidence type="ECO:0000256" key="7">
    <source>
        <dbReference type="HAMAP-Rule" id="MF_01183"/>
    </source>
</evidence>
<evidence type="ECO:0000259" key="8">
    <source>
        <dbReference type="PROSITE" id="PS50198"/>
    </source>
</evidence>